<protein>
    <submittedName>
        <fullName evidence="2">Uncharacterized protein</fullName>
    </submittedName>
</protein>
<reference evidence="2" key="1">
    <citation type="submission" date="2022-11" db="UniProtKB">
        <authorList>
            <consortium name="WormBaseParasite"/>
        </authorList>
    </citation>
    <scope>IDENTIFICATION</scope>
</reference>
<accession>A0A914PR22</accession>
<dbReference type="WBParaSite" id="PDA_v2.g21045.t1">
    <property type="protein sequence ID" value="PDA_v2.g21045.t1"/>
    <property type="gene ID" value="PDA_v2.g21045"/>
</dbReference>
<keyword evidence="1" id="KW-1185">Reference proteome</keyword>
<evidence type="ECO:0000313" key="1">
    <source>
        <dbReference type="Proteomes" id="UP000887578"/>
    </source>
</evidence>
<dbReference type="AlphaFoldDB" id="A0A914PR22"/>
<organism evidence="1 2">
    <name type="scientific">Panagrolaimus davidi</name>
    <dbReference type="NCBI Taxonomy" id="227884"/>
    <lineage>
        <taxon>Eukaryota</taxon>
        <taxon>Metazoa</taxon>
        <taxon>Ecdysozoa</taxon>
        <taxon>Nematoda</taxon>
        <taxon>Chromadorea</taxon>
        <taxon>Rhabditida</taxon>
        <taxon>Tylenchina</taxon>
        <taxon>Panagrolaimomorpha</taxon>
        <taxon>Panagrolaimoidea</taxon>
        <taxon>Panagrolaimidae</taxon>
        <taxon>Panagrolaimus</taxon>
    </lineage>
</organism>
<evidence type="ECO:0000313" key="2">
    <source>
        <dbReference type="WBParaSite" id="PDA_v2.g21045.t1"/>
    </source>
</evidence>
<proteinExistence type="predicted"/>
<sequence length="210" mass="24044">MPSVFDIIGVTFKSKLESSTNILRSSVMYIDGALPSCCTTTKKLVDDLVVYKFIPPNNYQILEKIDTSKIRNLDASLFLEINSSCFYKFDVTLEKHIRHAYSMPLKIIPKLLKEPKKYPLIFFEKNVFEIGLTNGNKYCILEAGIIKNAFEIIESETGVVPDGLIEIGFPDYDMQTKKIIQEAGKILKLEIQLYDNMGYRDMELVKFEDS</sequence>
<name>A0A914PR22_9BILA</name>
<dbReference type="Proteomes" id="UP000887578">
    <property type="component" value="Unplaced"/>
</dbReference>